<accession>A0ACC0GNW1</accession>
<dbReference type="EMBL" id="CM045765">
    <property type="protein sequence ID" value="KAI8001791.1"/>
    <property type="molecule type" value="Genomic_DNA"/>
</dbReference>
<gene>
    <name evidence="1" type="ORF">LOK49_LG09G00269</name>
</gene>
<proteinExistence type="predicted"/>
<comment type="caution">
    <text evidence="1">The sequence shown here is derived from an EMBL/GenBank/DDBJ whole genome shotgun (WGS) entry which is preliminary data.</text>
</comment>
<reference evidence="1 2" key="1">
    <citation type="journal article" date="2022" name="Plant J.">
        <title>Chromosome-level genome of Camellia lanceoleosa provides a valuable resource for understanding genome evolution and self-incompatibility.</title>
        <authorList>
            <person name="Gong W."/>
            <person name="Xiao S."/>
            <person name="Wang L."/>
            <person name="Liao Z."/>
            <person name="Chang Y."/>
            <person name="Mo W."/>
            <person name="Hu G."/>
            <person name="Li W."/>
            <person name="Zhao G."/>
            <person name="Zhu H."/>
            <person name="Hu X."/>
            <person name="Ji K."/>
            <person name="Xiang X."/>
            <person name="Song Q."/>
            <person name="Yuan D."/>
            <person name="Jin S."/>
            <person name="Zhang L."/>
        </authorList>
    </citation>
    <scope>NUCLEOTIDE SEQUENCE [LARGE SCALE GENOMIC DNA]</scope>
    <source>
        <strain evidence="1">SQ_2022a</strain>
    </source>
</reference>
<keyword evidence="2" id="KW-1185">Reference proteome</keyword>
<organism evidence="1 2">
    <name type="scientific">Camellia lanceoleosa</name>
    <dbReference type="NCBI Taxonomy" id="1840588"/>
    <lineage>
        <taxon>Eukaryota</taxon>
        <taxon>Viridiplantae</taxon>
        <taxon>Streptophyta</taxon>
        <taxon>Embryophyta</taxon>
        <taxon>Tracheophyta</taxon>
        <taxon>Spermatophyta</taxon>
        <taxon>Magnoliopsida</taxon>
        <taxon>eudicotyledons</taxon>
        <taxon>Gunneridae</taxon>
        <taxon>Pentapetalae</taxon>
        <taxon>asterids</taxon>
        <taxon>Ericales</taxon>
        <taxon>Theaceae</taxon>
        <taxon>Camellia</taxon>
    </lineage>
</organism>
<name>A0ACC0GNW1_9ERIC</name>
<sequence length="141" mass="15735">MKSLTKVWFIFLVIISTAITTLASKENNRSDFLFLRTKKPFLQGTNRFLAQSPCVTMKCDKYPRVCALKGSLGRNCCNKQCVNVMTDKFNCGKCGKKCKYSEMCCGGECANPSVDGKHCGNCNMKCKNEGSCVYGMCSYDY</sequence>
<evidence type="ECO:0000313" key="2">
    <source>
        <dbReference type="Proteomes" id="UP001060215"/>
    </source>
</evidence>
<dbReference type="Proteomes" id="UP001060215">
    <property type="component" value="Chromosome 8"/>
</dbReference>
<protein>
    <submittedName>
        <fullName evidence="1">Stigma-specific STIG1-like protein 1</fullName>
    </submittedName>
</protein>
<evidence type="ECO:0000313" key="1">
    <source>
        <dbReference type="EMBL" id="KAI8001791.1"/>
    </source>
</evidence>